<name>A0A3R9QC36_9CREN</name>
<comment type="caution">
    <text evidence="1">The sequence shown here is derived from an EMBL/GenBank/DDBJ whole genome shotgun (WGS) entry which is preliminary data.</text>
</comment>
<protein>
    <submittedName>
        <fullName evidence="1">Uncharacterized protein</fullName>
    </submittedName>
</protein>
<organism evidence="1 2">
    <name type="scientific">Candidatus Methanodesulfokora washburnensis</name>
    <dbReference type="NCBI Taxonomy" id="2478471"/>
    <lineage>
        <taxon>Archaea</taxon>
        <taxon>Thermoproteota</taxon>
        <taxon>Candidatus Korarchaeia</taxon>
        <taxon>Candidatus Korarchaeia incertae sedis</taxon>
        <taxon>Candidatus Methanodesulfokora</taxon>
    </lineage>
</organism>
<keyword evidence="2" id="KW-1185">Reference proteome</keyword>
<accession>A0A3R9QC36</accession>
<proteinExistence type="predicted"/>
<dbReference type="AlphaFoldDB" id="A0A3R9QC36"/>
<evidence type="ECO:0000313" key="2">
    <source>
        <dbReference type="Proteomes" id="UP000277582"/>
    </source>
</evidence>
<reference evidence="1 2" key="1">
    <citation type="submission" date="2018-10" db="EMBL/GenBank/DDBJ databases">
        <title>Co-occurring genomic capacity for anaerobic methane metabolism and dissimilatory sulfite reduction discovered in the Korarchaeota.</title>
        <authorList>
            <person name="Mckay L.J."/>
            <person name="Dlakic M."/>
            <person name="Fields M.W."/>
            <person name="Delmont T.O."/>
            <person name="Eren A.M."/>
            <person name="Jay Z.J."/>
            <person name="Klingelsmith K.B."/>
            <person name="Rusch D.B."/>
            <person name="Inskeep W.P."/>
        </authorList>
    </citation>
    <scope>NUCLEOTIDE SEQUENCE [LARGE SCALE GENOMIC DNA]</scope>
    <source>
        <strain evidence="1 2">MDKW</strain>
    </source>
</reference>
<dbReference type="EMBL" id="RCOS01000136">
    <property type="protein sequence ID" value="RSN72891.1"/>
    <property type="molecule type" value="Genomic_DNA"/>
</dbReference>
<sequence length="268" mass="30920">MELQKRCFIRCIPGDVFPMDEIRAELGKIKGYAEELNIEISKEKIDRLSLRQILVDLRLSSERIWFFLSKLTKTYLEQLKPDSSLQNILLIYEVKQEIDHRFTSLISSVNSVIHQLDETSYYTDIDIRRSITELISSLNLSITLLTDALSLTLTGIAQIEELISNKFIGLSERWAVAICYLSAMEIIVNRKLQKEGIKMDGKDFADKYKALLRILENKGVKVSKLEKELPSAFWKLRNQVVHAGYNPTPEELDLITTWVKKIIKLAID</sequence>
<evidence type="ECO:0000313" key="1">
    <source>
        <dbReference type="EMBL" id="RSN72891.1"/>
    </source>
</evidence>
<dbReference type="Proteomes" id="UP000277582">
    <property type="component" value="Unassembled WGS sequence"/>
</dbReference>
<gene>
    <name evidence="1" type="ORF">D6D85_12115</name>
</gene>
<dbReference type="RefSeq" id="WP_125672220.1">
    <property type="nucleotide sequence ID" value="NZ_RCOS01000136.1"/>
</dbReference>